<dbReference type="EMBL" id="CP133614">
    <property type="protein sequence ID" value="WMV18838.1"/>
    <property type="molecule type" value="Genomic_DNA"/>
</dbReference>
<reference evidence="1" key="1">
    <citation type="submission" date="2023-08" db="EMBL/GenBank/DDBJ databases">
        <title>A de novo genome assembly of Solanum verrucosum Schlechtendal, a Mexican diploid species geographically isolated from the other diploid A-genome species in potato relatives.</title>
        <authorList>
            <person name="Hosaka K."/>
        </authorList>
    </citation>
    <scope>NUCLEOTIDE SEQUENCE</scope>
    <source>
        <tissue evidence="1">Young leaves</tissue>
    </source>
</reference>
<proteinExistence type="predicted"/>
<gene>
    <name evidence="1" type="ORF">MTR67_012223</name>
</gene>
<organism evidence="1 2">
    <name type="scientific">Solanum verrucosum</name>
    <dbReference type="NCBI Taxonomy" id="315347"/>
    <lineage>
        <taxon>Eukaryota</taxon>
        <taxon>Viridiplantae</taxon>
        <taxon>Streptophyta</taxon>
        <taxon>Embryophyta</taxon>
        <taxon>Tracheophyta</taxon>
        <taxon>Spermatophyta</taxon>
        <taxon>Magnoliopsida</taxon>
        <taxon>eudicotyledons</taxon>
        <taxon>Gunneridae</taxon>
        <taxon>Pentapetalae</taxon>
        <taxon>asterids</taxon>
        <taxon>lamiids</taxon>
        <taxon>Solanales</taxon>
        <taxon>Solanaceae</taxon>
        <taxon>Solanoideae</taxon>
        <taxon>Solaneae</taxon>
        <taxon>Solanum</taxon>
    </lineage>
</organism>
<dbReference type="Proteomes" id="UP001234989">
    <property type="component" value="Chromosome 3"/>
</dbReference>
<accession>A0AAF0Q9B6</accession>
<keyword evidence="2" id="KW-1185">Reference proteome</keyword>
<evidence type="ECO:0000313" key="1">
    <source>
        <dbReference type="EMBL" id="WMV18838.1"/>
    </source>
</evidence>
<protein>
    <submittedName>
        <fullName evidence="1">Uncharacterized protein</fullName>
    </submittedName>
</protein>
<name>A0AAF0Q9B6_SOLVR</name>
<sequence length="9" mass="1093">MVLECQSRQ</sequence>
<evidence type="ECO:0000313" key="2">
    <source>
        <dbReference type="Proteomes" id="UP001234989"/>
    </source>
</evidence>